<protein>
    <recommendedName>
        <fullName evidence="3">TetR/AcrR family transcriptional regulator</fullName>
    </recommendedName>
</protein>
<evidence type="ECO:0008006" key="3">
    <source>
        <dbReference type="Google" id="ProtNLM"/>
    </source>
</evidence>
<dbReference type="AlphaFoldDB" id="A0AAV5UBZ4"/>
<evidence type="ECO:0000313" key="1">
    <source>
        <dbReference type="EMBL" id="GMT03878.1"/>
    </source>
</evidence>
<accession>A0AAV5UBZ4</accession>
<organism evidence="1 2">
    <name type="scientific">Pristionchus entomophagus</name>
    <dbReference type="NCBI Taxonomy" id="358040"/>
    <lineage>
        <taxon>Eukaryota</taxon>
        <taxon>Metazoa</taxon>
        <taxon>Ecdysozoa</taxon>
        <taxon>Nematoda</taxon>
        <taxon>Chromadorea</taxon>
        <taxon>Rhabditida</taxon>
        <taxon>Rhabditina</taxon>
        <taxon>Diplogasteromorpha</taxon>
        <taxon>Diplogasteroidea</taxon>
        <taxon>Neodiplogasteridae</taxon>
        <taxon>Pristionchus</taxon>
    </lineage>
</organism>
<comment type="caution">
    <text evidence="1">The sequence shown here is derived from an EMBL/GenBank/DDBJ whole genome shotgun (WGS) entry which is preliminary data.</text>
</comment>
<keyword evidence="2" id="KW-1185">Reference proteome</keyword>
<feature type="non-terminal residue" evidence="1">
    <location>
        <position position="1"/>
    </location>
</feature>
<name>A0AAV5UBZ4_9BILA</name>
<proteinExistence type="predicted"/>
<sequence>VPEIYDIIMQTPTLLHALSQRVQQGKASNGKHCEVAMELLKKDVRDEPSGLEVLVSYGFLAVSIHYKNVPSADYADVFERILTRLPVMPQAY</sequence>
<evidence type="ECO:0000313" key="2">
    <source>
        <dbReference type="Proteomes" id="UP001432027"/>
    </source>
</evidence>
<dbReference type="EMBL" id="BTSX01000006">
    <property type="protein sequence ID" value="GMT03878.1"/>
    <property type="molecule type" value="Genomic_DNA"/>
</dbReference>
<feature type="non-terminal residue" evidence="1">
    <location>
        <position position="92"/>
    </location>
</feature>
<reference evidence="1" key="1">
    <citation type="submission" date="2023-10" db="EMBL/GenBank/DDBJ databases">
        <title>Genome assembly of Pristionchus species.</title>
        <authorList>
            <person name="Yoshida K."/>
            <person name="Sommer R.J."/>
        </authorList>
    </citation>
    <scope>NUCLEOTIDE SEQUENCE</scope>
    <source>
        <strain evidence="1">RS0144</strain>
    </source>
</reference>
<gene>
    <name evidence="1" type="ORF">PENTCL1PPCAC_26052</name>
</gene>
<dbReference type="Proteomes" id="UP001432027">
    <property type="component" value="Unassembled WGS sequence"/>
</dbReference>